<dbReference type="Gene3D" id="1.10.287.1100">
    <property type="entry name" value="Sporulation inhibitor A"/>
    <property type="match status" value="1"/>
</dbReference>
<organism evidence="1 2">
    <name type="scientific">Paenibacillus validus</name>
    <dbReference type="NCBI Taxonomy" id="44253"/>
    <lineage>
        <taxon>Bacteria</taxon>
        <taxon>Bacillati</taxon>
        <taxon>Bacillota</taxon>
        <taxon>Bacilli</taxon>
        <taxon>Bacillales</taxon>
        <taxon>Paenibacillaceae</taxon>
        <taxon>Paenibacillus</taxon>
    </lineage>
</organism>
<dbReference type="SUPFAM" id="SSF100985">
    <property type="entry name" value="Sporulation inhibitor Sda"/>
    <property type="match status" value="1"/>
</dbReference>
<dbReference type="RefSeq" id="WP_127608448.1">
    <property type="nucleotide sequence ID" value="NZ_JARTHJ010000052.1"/>
</dbReference>
<proteinExistence type="predicted"/>
<protein>
    <submittedName>
        <fullName evidence="1">Sporulation histidine kinase inhibitor Sda</fullName>
    </submittedName>
</protein>
<gene>
    <name evidence="1" type="ORF">GNP93_23875</name>
</gene>
<sequence length="46" mass="5561">MTDAELIDAYKIAIEHELDRDFVQMLEEEIDRRRINIQSVLQKQDE</sequence>
<evidence type="ECO:0000313" key="1">
    <source>
        <dbReference type="EMBL" id="MUG73665.1"/>
    </source>
</evidence>
<dbReference type="EMBL" id="WNZX01000030">
    <property type="protein sequence ID" value="MUG73665.1"/>
    <property type="molecule type" value="Genomic_DNA"/>
</dbReference>
<reference evidence="1 2" key="1">
    <citation type="submission" date="2019-11" db="EMBL/GenBank/DDBJ databases">
        <title>Draft genome sequences of five Paenibacillus species of dairy origin.</title>
        <authorList>
            <person name="Olajide A.M."/>
            <person name="Chen S."/>
            <person name="Lapointe G."/>
        </authorList>
    </citation>
    <scope>NUCLEOTIDE SEQUENCE [LARGE SCALE GENOMIC DNA]</scope>
    <source>
        <strain evidence="1 2">2CS3</strain>
    </source>
</reference>
<name>A0A7X2ZEX0_9BACL</name>
<dbReference type="Pfam" id="PF08970">
    <property type="entry name" value="Sda"/>
    <property type="match status" value="1"/>
</dbReference>
<evidence type="ECO:0000313" key="2">
    <source>
        <dbReference type="Proteomes" id="UP000450917"/>
    </source>
</evidence>
<dbReference type="InterPro" id="IPR015064">
    <property type="entry name" value="Sda"/>
</dbReference>
<accession>A0A7X2ZEX0</accession>
<dbReference type="Proteomes" id="UP000450917">
    <property type="component" value="Unassembled WGS sequence"/>
</dbReference>
<dbReference type="AlphaFoldDB" id="A0A7X2ZEX0"/>
<comment type="caution">
    <text evidence="1">The sequence shown here is derived from an EMBL/GenBank/DDBJ whole genome shotgun (WGS) entry which is preliminary data.</text>
</comment>
<keyword evidence="2" id="KW-1185">Reference proteome</keyword>
<dbReference type="InterPro" id="IPR036916">
    <property type="entry name" value="Sda_sf"/>
</dbReference>